<comment type="subcellular location">
    <subcellularLocation>
        <location evidence="1">Nucleus</location>
    </subcellularLocation>
</comment>
<proteinExistence type="predicted"/>
<dbReference type="GO" id="GO:0005634">
    <property type="term" value="C:nucleus"/>
    <property type="evidence" value="ECO:0007669"/>
    <property type="project" value="UniProtKB-SubCell"/>
</dbReference>
<evidence type="ECO:0000259" key="8">
    <source>
        <dbReference type="Pfam" id="PF13837"/>
    </source>
</evidence>
<dbReference type="AlphaFoldDB" id="A0A444Y5X5"/>
<keyword evidence="10" id="KW-1185">Reference proteome</keyword>
<dbReference type="InterPro" id="IPR044822">
    <property type="entry name" value="Myb_DNA-bind_4"/>
</dbReference>
<feature type="compositionally biased region" description="Pro residues" evidence="7">
    <location>
        <begin position="162"/>
        <end position="171"/>
    </location>
</feature>
<keyword evidence="5" id="KW-0804">Transcription</keyword>
<reference evidence="9 10" key="1">
    <citation type="submission" date="2019-01" db="EMBL/GenBank/DDBJ databases">
        <title>Sequencing of cultivated peanut Arachis hypogaea provides insights into genome evolution and oil improvement.</title>
        <authorList>
            <person name="Chen X."/>
        </authorList>
    </citation>
    <scope>NUCLEOTIDE SEQUENCE [LARGE SCALE GENOMIC DNA]</scope>
    <source>
        <strain evidence="10">cv. Fuhuasheng</strain>
        <tissue evidence="9">Leaves</tissue>
    </source>
</reference>
<evidence type="ECO:0000313" key="10">
    <source>
        <dbReference type="Proteomes" id="UP000289738"/>
    </source>
</evidence>
<dbReference type="FunFam" id="1.10.10.60:FF:000104">
    <property type="entry name" value="trihelix transcription factor ASIL2"/>
    <property type="match status" value="1"/>
</dbReference>
<dbReference type="Proteomes" id="UP000289738">
    <property type="component" value="Chromosome B08"/>
</dbReference>
<protein>
    <recommendedName>
        <fullName evidence="8">Myb/SANT-like DNA-binding domain-containing protein</fullName>
    </recommendedName>
</protein>
<name>A0A444Y5X5_ARAHY</name>
<dbReference type="GO" id="GO:0000976">
    <property type="term" value="F:transcription cis-regulatory region binding"/>
    <property type="evidence" value="ECO:0007669"/>
    <property type="project" value="TreeGrafter"/>
</dbReference>
<feature type="compositionally biased region" description="Pro residues" evidence="7">
    <location>
        <begin position="16"/>
        <end position="31"/>
    </location>
</feature>
<keyword evidence="4" id="KW-0238">DNA-binding</keyword>
<evidence type="ECO:0000256" key="7">
    <source>
        <dbReference type="SAM" id="MobiDB-lite"/>
    </source>
</evidence>
<evidence type="ECO:0000256" key="3">
    <source>
        <dbReference type="ARBA" id="ARBA00023054"/>
    </source>
</evidence>
<evidence type="ECO:0000256" key="5">
    <source>
        <dbReference type="ARBA" id="ARBA00023163"/>
    </source>
</evidence>
<evidence type="ECO:0000256" key="4">
    <source>
        <dbReference type="ARBA" id="ARBA00023125"/>
    </source>
</evidence>
<feature type="region of interest" description="Disordered" evidence="7">
    <location>
        <begin position="1"/>
        <end position="38"/>
    </location>
</feature>
<dbReference type="STRING" id="3818.A0A444Y5X5"/>
<gene>
    <name evidence="9" type="ORF">Ahy_B08g093336</name>
</gene>
<feature type="domain" description="Myb/SANT-like DNA-binding" evidence="8">
    <location>
        <begin position="36"/>
        <end position="137"/>
    </location>
</feature>
<accession>A0A444Y5X5</accession>
<dbReference type="Pfam" id="PF13837">
    <property type="entry name" value="Myb_DNA-bind_4"/>
    <property type="match status" value="1"/>
</dbReference>
<evidence type="ECO:0000256" key="6">
    <source>
        <dbReference type="ARBA" id="ARBA00023242"/>
    </source>
</evidence>
<feature type="region of interest" description="Disordered" evidence="7">
    <location>
        <begin position="142"/>
        <end position="190"/>
    </location>
</feature>
<sequence length="312" mass="34726">MGSPAEAPSPDAAPASSPPPPPPPTTRPSPFPGREDCWSEEATSTLIDAWGSRYLSLSRGSLRQNHWQEVAAAVNAAHGHDPRHRRTDVQCKNRIDTLKKKYKVERARVSDSTAGDDDGDGRVYSGTWAFFHRIDSLIGDTYPLKKQSPPVKSSPRLKSPPAAKPSPPPWTVTPVGPRSGTKKRPAPMSSDDTYFRRKFSAFAAAAVAAAAAESEDSKGSSEKRRRVTKNDEEWEIGYRELAHAIEKVGEIYERVEAAKRKQMVELEKQRMQFAKDLECQRLKLFMETQLHIHKINNHSSNDAAVIMLYCPL</sequence>
<dbReference type="PANTHER" id="PTHR31307:SF50">
    <property type="entry name" value="SEQUENCE-SPECIFIC DNA BINDING TRANSCRIPTION FACTOR"/>
    <property type="match status" value="1"/>
</dbReference>
<keyword evidence="2" id="KW-0805">Transcription regulation</keyword>
<organism evidence="9 10">
    <name type="scientific">Arachis hypogaea</name>
    <name type="common">Peanut</name>
    <dbReference type="NCBI Taxonomy" id="3818"/>
    <lineage>
        <taxon>Eukaryota</taxon>
        <taxon>Viridiplantae</taxon>
        <taxon>Streptophyta</taxon>
        <taxon>Embryophyta</taxon>
        <taxon>Tracheophyta</taxon>
        <taxon>Spermatophyta</taxon>
        <taxon>Magnoliopsida</taxon>
        <taxon>eudicotyledons</taxon>
        <taxon>Gunneridae</taxon>
        <taxon>Pentapetalae</taxon>
        <taxon>rosids</taxon>
        <taxon>fabids</taxon>
        <taxon>Fabales</taxon>
        <taxon>Fabaceae</taxon>
        <taxon>Papilionoideae</taxon>
        <taxon>50 kb inversion clade</taxon>
        <taxon>dalbergioids sensu lato</taxon>
        <taxon>Dalbergieae</taxon>
        <taxon>Pterocarpus clade</taxon>
        <taxon>Arachis</taxon>
    </lineage>
</organism>
<dbReference type="InterPro" id="IPR044823">
    <property type="entry name" value="ASIL1/2-like"/>
</dbReference>
<keyword evidence="6" id="KW-0539">Nucleus</keyword>
<dbReference type="EMBL" id="SDMP01000018">
    <property type="protein sequence ID" value="RYQ97303.1"/>
    <property type="molecule type" value="Genomic_DNA"/>
</dbReference>
<dbReference type="Gene3D" id="1.10.10.60">
    <property type="entry name" value="Homeodomain-like"/>
    <property type="match status" value="1"/>
</dbReference>
<evidence type="ECO:0000256" key="2">
    <source>
        <dbReference type="ARBA" id="ARBA00023015"/>
    </source>
</evidence>
<evidence type="ECO:0000256" key="1">
    <source>
        <dbReference type="ARBA" id="ARBA00004123"/>
    </source>
</evidence>
<feature type="compositionally biased region" description="Low complexity" evidence="7">
    <location>
        <begin position="1"/>
        <end position="15"/>
    </location>
</feature>
<dbReference type="PANTHER" id="PTHR31307">
    <property type="entry name" value="TRIHELIX TRANSCRIPTION FACTOR ASIL2"/>
    <property type="match status" value="1"/>
</dbReference>
<evidence type="ECO:0000313" key="9">
    <source>
        <dbReference type="EMBL" id="RYQ97303.1"/>
    </source>
</evidence>
<comment type="caution">
    <text evidence="9">The sequence shown here is derived from an EMBL/GenBank/DDBJ whole genome shotgun (WGS) entry which is preliminary data.</text>
</comment>
<keyword evidence="3" id="KW-0175">Coiled coil</keyword>